<feature type="region of interest" description="Disordered" evidence="1">
    <location>
        <begin position="26"/>
        <end position="61"/>
    </location>
</feature>
<reference evidence="3" key="2">
    <citation type="submission" date="2020-10" db="UniProtKB">
        <authorList>
            <consortium name="WormBaseParasite"/>
        </authorList>
    </citation>
    <scope>IDENTIFICATION</scope>
</reference>
<proteinExistence type="predicted"/>
<accession>A0A7E4V732</accession>
<evidence type="ECO:0000256" key="1">
    <source>
        <dbReference type="SAM" id="MobiDB-lite"/>
    </source>
</evidence>
<evidence type="ECO:0000313" key="2">
    <source>
        <dbReference type="Proteomes" id="UP000492821"/>
    </source>
</evidence>
<dbReference type="Proteomes" id="UP000492821">
    <property type="component" value="Unassembled WGS sequence"/>
</dbReference>
<reference evidence="2" key="1">
    <citation type="journal article" date="2013" name="Genetics">
        <title>The draft genome and transcriptome of Panagrellus redivivus are shaped by the harsh demands of a free-living lifestyle.</title>
        <authorList>
            <person name="Srinivasan J."/>
            <person name="Dillman A.R."/>
            <person name="Macchietto M.G."/>
            <person name="Heikkinen L."/>
            <person name="Lakso M."/>
            <person name="Fracchia K.M."/>
            <person name="Antoshechkin I."/>
            <person name="Mortazavi A."/>
            <person name="Wong G."/>
            <person name="Sternberg P.W."/>
        </authorList>
    </citation>
    <scope>NUCLEOTIDE SEQUENCE [LARGE SCALE GENOMIC DNA]</scope>
    <source>
        <strain evidence="2">MT8872</strain>
    </source>
</reference>
<protein>
    <submittedName>
        <fullName evidence="3">Uncharacterized protein</fullName>
    </submittedName>
</protein>
<evidence type="ECO:0000313" key="3">
    <source>
        <dbReference type="WBParaSite" id="Pan_g16841.t1"/>
    </source>
</evidence>
<dbReference type="WBParaSite" id="Pan_g16841.t1">
    <property type="protein sequence ID" value="Pan_g16841.t1"/>
    <property type="gene ID" value="Pan_g16841"/>
</dbReference>
<organism evidence="2 3">
    <name type="scientific">Panagrellus redivivus</name>
    <name type="common">Microworm</name>
    <dbReference type="NCBI Taxonomy" id="6233"/>
    <lineage>
        <taxon>Eukaryota</taxon>
        <taxon>Metazoa</taxon>
        <taxon>Ecdysozoa</taxon>
        <taxon>Nematoda</taxon>
        <taxon>Chromadorea</taxon>
        <taxon>Rhabditida</taxon>
        <taxon>Tylenchina</taxon>
        <taxon>Panagrolaimomorpha</taxon>
        <taxon>Panagrolaimoidea</taxon>
        <taxon>Panagrolaimidae</taxon>
        <taxon>Panagrellus</taxon>
    </lineage>
</organism>
<dbReference type="AlphaFoldDB" id="A0A7E4V732"/>
<sequence>MTKTFLIYRDHHRVAAAHERTQPLMAAGRNRPPFKGATDIASRLHLPPPRKRRGADDAPAHRKTLRLFRTKNTCTENVGAKSTVVVTMASEPPSTPRHDDDCHVLYGWYFLHDTHKRKSHRQPS</sequence>
<name>A0A7E4V732_PANRE</name>
<keyword evidence="2" id="KW-1185">Reference proteome</keyword>